<reference evidence="2 3" key="1">
    <citation type="submission" date="2011-04" db="EMBL/GenBank/DDBJ databases">
        <authorList>
            <person name="Muzny D."/>
            <person name="Qin X."/>
            <person name="Deng J."/>
            <person name="Jiang H."/>
            <person name="Liu Y."/>
            <person name="Qu J."/>
            <person name="Song X.-Z."/>
            <person name="Zhang L."/>
            <person name="Thornton R."/>
            <person name="Coyle M."/>
            <person name="Francisco L."/>
            <person name="Jackson L."/>
            <person name="Javaid M."/>
            <person name="Korchina V."/>
            <person name="Kovar C."/>
            <person name="Mata R."/>
            <person name="Mathew T."/>
            <person name="Ngo R."/>
            <person name="Nguyen L."/>
            <person name="Nguyen N."/>
            <person name="Okwuonu G."/>
            <person name="Ongeri F."/>
            <person name="Pham C."/>
            <person name="Simmons D."/>
            <person name="Wilczek-Boney K."/>
            <person name="Hale W."/>
            <person name="Jakkamsetti A."/>
            <person name="Pham P."/>
            <person name="Ruth R."/>
            <person name="San Lucas F."/>
            <person name="Warren J."/>
            <person name="Zhang J."/>
            <person name="Zhao Z."/>
            <person name="Zhou C."/>
            <person name="Zhu D."/>
            <person name="Lee S."/>
            <person name="Bess C."/>
            <person name="Blankenburg K."/>
            <person name="Forbes L."/>
            <person name="Fu Q."/>
            <person name="Gubbala S."/>
            <person name="Hirani K."/>
            <person name="Jayaseelan J.C."/>
            <person name="Lara F."/>
            <person name="Munidasa M."/>
            <person name="Palculict T."/>
            <person name="Patil S."/>
            <person name="Pu L.-L."/>
            <person name="Saada N."/>
            <person name="Tang L."/>
            <person name="Weissenberger G."/>
            <person name="Zhu Y."/>
            <person name="Hemphill L."/>
            <person name="Shang Y."/>
            <person name="Youmans B."/>
            <person name="Ayvaz T."/>
            <person name="Ross M."/>
            <person name="Santibanez J."/>
            <person name="Aqrawi P."/>
            <person name="Gross S."/>
            <person name="Joshi V."/>
            <person name="Fowler G."/>
            <person name="Nazareth L."/>
            <person name="Reid J."/>
            <person name="Worley K."/>
            <person name="Petrosino J."/>
            <person name="Highlander S."/>
            <person name="Gibbs R."/>
        </authorList>
    </citation>
    <scope>NUCLEOTIDE SEQUENCE [LARGE SCALE GENOMIC DNA]</scope>
    <source>
        <strain evidence="2 3">2681</strain>
    </source>
</reference>
<evidence type="ECO:0000313" key="2">
    <source>
        <dbReference type="EMBL" id="EGQ26357.1"/>
    </source>
</evidence>
<dbReference type="Proteomes" id="UP000005316">
    <property type="component" value="Unassembled WGS sequence"/>
</dbReference>
<sequence>MDTIEGSERVDEMGTIQQAGLARGYTLGLLKKANEGAWDTLPEGFSNTIRWNAGHIYVSAEHFLSQALNEYEPDHSEWFPFFATGSSPSTWQGTPPSADELVTALKAQGKRISQVEEGKLGQVLETPLSIGKLLTMETVDDVIQFNTWHEGIHAGLIDGLVRASR</sequence>
<dbReference type="InterPro" id="IPR024775">
    <property type="entry name" value="DinB-like"/>
</dbReference>
<dbReference type="eggNOG" id="COG2318">
    <property type="taxonomic scope" value="Bacteria"/>
</dbReference>
<evidence type="ECO:0000313" key="3">
    <source>
        <dbReference type="Proteomes" id="UP000005316"/>
    </source>
</evidence>
<dbReference type="Gene3D" id="1.20.120.450">
    <property type="entry name" value="dinb family like domain"/>
    <property type="match status" value="1"/>
</dbReference>
<dbReference type="AlphaFoldDB" id="F9DS57"/>
<accession>F9DS57</accession>
<dbReference type="OrthoDB" id="4295522at2"/>
<name>F9DS57_9BACL</name>
<feature type="domain" description="DinB-like" evidence="1">
    <location>
        <begin position="22"/>
        <end position="157"/>
    </location>
</feature>
<comment type="caution">
    <text evidence="2">The sequence shown here is derived from an EMBL/GenBank/DDBJ whole genome shotgun (WGS) entry which is preliminary data.</text>
</comment>
<protein>
    <recommendedName>
        <fullName evidence="1">DinB-like domain-containing protein</fullName>
    </recommendedName>
</protein>
<organism evidence="2 3">
    <name type="scientific">Sporosarcina newyorkensis 2681</name>
    <dbReference type="NCBI Taxonomy" id="1027292"/>
    <lineage>
        <taxon>Bacteria</taxon>
        <taxon>Bacillati</taxon>
        <taxon>Bacillota</taxon>
        <taxon>Bacilli</taxon>
        <taxon>Bacillales</taxon>
        <taxon>Caryophanaceae</taxon>
        <taxon>Sporosarcina</taxon>
    </lineage>
</organism>
<dbReference type="HOGENOM" id="CLU_125425_1_0_9"/>
<dbReference type="SUPFAM" id="SSF109854">
    <property type="entry name" value="DinB/YfiT-like putative metalloenzymes"/>
    <property type="match status" value="1"/>
</dbReference>
<dbReference type="STRING" id="759851.SAMN04244570_2107"/>
<dbReference type="InterPro" id="IPR034660">
    <property type="entry name" value="DinB/YfiT-like"/>
</dbReference>
<proteinExistence type="predicted"/>
<evidence type="ECO:0000259" key="1">
    <source>
        <dbReference type="Pfam" id="PF12867"/>
    </source>
</evidence>
<dbReference type="EMBL" id="AFPZ01000046">
    <property type="protein sequence ID" value="EGQ26357.1"/>
    <property type="molecule type" value="Genomic_DNA"/>
</dbReference>
<dbReference type="Pfam" id="PF12867">
    <property type="entry name" value="DinB_2"/>
    <property type="match status" value="1"/>
</dbReference>
<gene>
    <name evidence="2" type="ORF">HMPREF9372_1637</name>
</gene>